<feature type="compositionally biased region" description="Basic and acidic residues" evidence="3">
    <location>
        <begin position="554"/>
        <end position="564"/>
    </location>
</feature>
<dbReference type="GO" id="GO:0005737">
    <property type="term" value="C:cytoplasm"/>
    <property type="evidence" value="ECO:0007669"/>
    <property type="project" value="TreeGrafter"/>
</dbReference>
<name>A0A1I7XN25_HETBA</name>
<accession>A0A1I7XN25</accession>
<feature type="transmembrane region" description="Helical" evidence="4">
    <location>
        <begin position="29"/>
        <end position="54"/>
    </location>
</feature>
<protein>
    <submittedName>
        <fullName evidence="8">PDZ domain-containing protein</fullName>
    </submittedName>
</protein>
<dbReference type="AlphaFoldDB" id="A0A1I7XN25"/>
<reference evidence="8" key="1">
    <citation type="submission" date="2016-11" db="UniProtKB">
        <authorList>
            <consortium name="WormBaseParasite"/>
        </authorList>
    </citation>
    <scope>IDENTIFICATION</scope>
</reference>
<dbReference type="WBParaSite" id="Hba_19185">
    <property type="protein sequence ID" value="Hba_19185"/>
    <property type="gene ID" value="Hba_19185"/>
</dbReference>
<keyword evidence="5" id="KW-0732">Signal</keyword>
<evidence type="ECO:0000256" key="1">
    <source>
        <dbReference type="ARBA" id="ARBA00004123"/>
    </source>
</evidence>
<feature type="chain" id="PRO_5009311286" evidence="5">
    <location>
        <begin position="20"/>
        <end position="1011"/>
    </location>
</feature>
<dbReference type="PANTHER" id="PTHR23348:SF16">
    <property type="entry name" value="LEUCINE RICH REPEAT FAMILY PROTEIN"/>
    <property type="match status" value="1"/>
</dbReference>
<keyword evidence="2" id="KW-0539">Nucleus</keyword>
<feature type="region of interest" description="Disordered" evidence="3">
    <location>
        <begin position="543"/>
        <end position="647"/>
    </location>
</feature>
<feature type="compositionally biased region" description="Low complexity" evidence="3">
    <location>
        <begin position="565"/>
        <end position="588"/>
    </location>
</feature>
<evidence type="ECO:0000256" key="3">
    <source>
        <dbReference type="SAM" id="MobiDB-lite"/>
    </source>
</evidence>
<evidence type="ECO:0000313" key="7">
    <source>
        <dbReference type="Proteomes" id="UP000095283"/>
    </source>
</evidence>
<dbReference type="SMART" id="SM00228">
    <property type="entry name" value="PDZ"/>
    <property type="match status" value="1"/>
</dbReference>
<feature type="compositionally biased region" description="Polar residues" evidence="3">
    <location>
        <begin position="513"/>
        <end position="526"/>
    </location>
</feature>
<evidence type="ECO:0000259" key="6">
    <source>
        <dbReference type="PROSITE" id="PS50106"/>
    </source>
</evidence>
<dbReference type="Pfam" id="PF00595">
    <property type="entry name" value="PDZ"/>
    <property type="match status" value="1"/>
</dbReference>
<evidence type="ECO:0000313" key="8">
    <source>
        <dbReference type="WBParaSite" id="Hba_19185"/>
    </source>
</evidence>
<dbReference type="InterPro" id="IPR052082">
    <property type="entry name" value="Myelin_sheath_structural"/>
</dbReference>
<dbReference type="InterPro" id="IPR036034">
    <property type="entry name" value="PDZ_sf"/>
</dbReference>
<dbReference type="InterPro" id="IPR001478">
    <property type="entry name" value="PDZ"/>
</dbReference>
<dbReference type="GO" id="GO:0043484">
    <property type="term" value="P:regulation of RNA splicing"/>
    <property type="evidence" value="ECO:0007669"/>
    <property type="project" value="TreeGrafter"/>
</dbReference>
<comment type="subcellular location">
    <subcellularLocation>
        <location evidence="1">Nucleus</location>
    </subcellularLocation>
</comment>
<dbReference type="PROSITE" id="PS50106">
    <property type="entry name" value="PDZ"/>
    <property type="match status" value="1"/>
</dbReference>
<sequence length="1011" mass="112686">MRTRETAWWLIAAIPTAMAETCLSQSQFAGVIFGSVAATLVICTTVAVVFWLCLKNSNKRGIYLGADPQTAEKSAFTNPSCNAEDGGCNVPPKISQKDQVTMIDSFKVKRKLLDTGTQKSFSVENINEVDCKVGVLLNSENIAGFGMNIQGNMNEGIFVKDVLPKGAAEQTGNILAGDRIKSLTINFENMVYEDALTLLSYASPYKVKFELERRIETPRPKEGDPDSTARTHPLFRSNTLTHIHFNPIGCELNRRTSENFSQNNDLISPKAVIEKKEDTSEETVEKVEMRVSETCNIPDSTSEREVVNVAFVIVTATDFSKMESSDYASDNTSADYRESESDGGAGSESVISAEGPSQTTICDRIEITDIIVDKQLISSTSAPTKIEYCKELPPKQKNTVSRSPSPKMIYKPPTATLPVPQTVQAPKTEKGEKIEYTIVAASGIPLKKTPKSRIPPPSPPRAPDFTEARVSRIPKRTESIKTPIIERKLPLLPRSVTQRSHSAEDKVVLPPRRTSQFRVTGSANPAQAKQAVLNEISSMAAEKQAPIFRGSSRRGNEKKSRTETQTRSSVTQQQKTVTQPQIPTKSQPVVPPKPTVQQTSQQKSVTQTLQKPGMKTQPDPVPLQEINNQPSKIPQRIPGKVQSHMPEPKEFKTAPAEPLAKNTALKQTAKIQEEQLAQEQSRIVGGIHAQKPAMRQENVQSKFIEKEEAPPEKQAVKRAGLLAGAQRWEEDSVVRESESMASLRQDQPPSAVRLQDDACWQTQHRQPAEVQPPQIGRITIPEISDIHEVHRTVIVNQPQQYQKVKWNEFPEELKPEIGSAPKVHTQEWIPVNQENIEVQRSLYKPSKIGRTWPPPEEEIVKDVQPVHAVKASDDCAWIQQEQNEVLRSAAWSSNSKINRVWPPPEGELLGSQYQGPQHMPAVQWPPLESEQHEREQVEVLQKHIPAKKMDRQWPPPPPQYQGIYKFCMMLLVIESSESNEPAQQSTITTTTTTRVVQQPVNSMKIGHLLIE</sequence>
<feature type="compositionally biased region" description="Low complexity" evidence="3">
    <location>
        <begin position="595"/>
        <end position="608"/>
    </location>
</feature>
<keyword evidence="4" id="KW-0472">Membrane</keyword>
<feature type="region of interest" description="Disordered" evidence="3">
    <location>
        <begin position="495"/>
        <end position="526"/>
    </location>
</feature>
<feature type="signal peptide" evidence="5">
    <location>
        <begin position="1"/>
        <end position="19"/>
    </location>
</feature>
<feature type="region of interest" description="Disordered" evidence="3">
    <location>
        <begin position="395"/>
        <end position="419"/>
    </location>
</feature>
<organism evidence="7 8">
    <name type="scientific">Heterorhabditis bacteriophora</name>
    <name type="common">Entomopathogenic nematode worm</name>
    <dbReference type="NCBI Taxonomy" id="37862"/>
    <lineage>
        <taxon>Eukaryota</taxon>
        <taxon>Metazoa</taxon>
        <taxon>Ecdysozoa</taxon>
        <taxon>Nematoda</taxon>
        <taxon>Chromadorea</taxon>
        <taxon>Rhabditida</taxon>
        <taxon>Rhabditina</taxon>
        <taxon>Rhabditomorpha</taxon>
        <taxon>Strongyloidea</taxon>
        <taxon>Heterorhabditidae</taxon>
        <taxon>Heterorhabditis</taxon>
    </lineage>
</organism>
<evidence type="ECO:0000256" key="5">
    <source>
        <dbReference type="SAM" id="SignalP"/>
    </source>
</evidence>
<proteinExistence type="predicted"/>
<dbReference type="PANTHER" id="PTHR23348">
    <property type="entry name" value="PERIAXIN/AHNAK"/>
    <property type="match status" value="1"/>
</dbReference>
<dbReference type="Proteomes" id="UP000095283">
    <property type="component" value="Unplaced"/>
</dbReference>
<evidence type="ECO:0000256" key="2">
    <source>
        <dbReference type="ARBA" id="ARBA00023242"/>
    </source>
</evidence>
<feature type="region of interest" description="Disordered" evidence="3">
    <location>
        <begin position="323"/>
        <end position="357"/>
    </location>
</feature>
<keyword evidence="4" id="KW-0812">Transmembrane</keyword>
<dbReference type="SUPFAM" id="SSF50156">
    <property type="entry name" value="PDZ domain-like"/>
    <property type="match status" value="1"/>
</dbReference>
<dbReference type="GO" id="GO:0005634">
    <property type="term" value="C:nucleus"/>
    <property type="evidence" value="ECO:0007669"/>
    <property type="project" value="UniProtKB-SubCell"/>
</dbReference>
<dbReference type="Gene3D" id="2.30.42.10">
    <property type="match status" value="1"/>
</dbReference>
<keyword evidence="4" id="KW-1133">Transmembrane helix</keyword>
<keyword evidence="7" id="KW-1185">Reference proteome</keyword>
<evidence type="ECO:0000256" key="4">
    <source>
        <dbReference type="SAM" id="Phobius"/>
    </source>
</evidence>
<feature type="domain" description="PDZ" evidence="6">
    <location>
        <begin position="134"/>
        <end position="199"/>
    </location>
</feature>